<evidence type="ECO:0000256" key="1">
    <source>
        <dbReference type="SAM" id="MobiDB-lite"/>
    </source>
</evidence>
<comment type="caution">
    <text evidence="2">The sequence shown here is derived from an EMBL/GenBank/DDBJ whole genome shotgun (WGS) entry which is preliminary data.</text>
</comment>
<evidence type="ECO:0008006" key="4">
    <source>
        <dbReference type="Google" id="ProtNLM"/>
    </source>
</evidence>
<evidence type="ECO:0000313" key="3">
    <source>
        <dbReference type="Proteomes" id="UP001372338"/>
    </source>
</evidence>
<evidence type="ECO:0000313" key="2">
    <source>
        <dbReference type="EMBL" id="KAK7282105.1"/>
    </source>
</evidence>
<proteinExistence type="predicted"/>
<dbReference type="EMBL" id="JAYWIO010000002">
    <property type="protein sequence ID" value="KAK7282105.1"/>
    <property type="molecule type" value="Genomic_DNA"/>
</dbReference>
<name>A0AAN9FZ38_CROPI</name>
<gene>
    <name evidence="2" type="ORF">RIF29_10647</name>
</gene>
<reference evidence="2 3" key="1">
    <citation type="submission" date="2024-01" db="EMBL/GenBank/DDBJ databases">
        <title>The genomes of 5 underutilized Papilionoideae crops provide insights into root nodulation and disease resistanc.</title>
        <authorList>
            <person name="Yuan L."/>
        </authorList>
    </citation>
    <scope>NUCLEOTIDE SEQUENCE [LARGE SCALE GENOMIC DNA]</scope>
    <source>
        <strain evidence="2">ZHUSHIDOU_FW_LH</strain>
        <tissue evidence="2">Leaf</tissue>
    </source>
</reference>
<keyword evidence="3" id="KW-1185">Reference proteome</keyword>
<dbReference type="Proteomes" id="UP001372338">
    <property type="component" value="Unassembled WGS sequence"/>
</dbReference>
<organism evidence="2 3">
    <name type="scientific">Crotalaria pallida</name>
    <name type="common">Smooth rattlebox</name>
    <name type="synonym">Crotalaria striata</name>
    <dbReference type="NCBI Taxonomy" id="3830"/>
    <lineage>
        <taxon>Eukaryota</taxon>
        <taxon>Viridiplantae</taxon>
        <taxon>Streptophyta</taxon>
        <taxon>Embryophyta</taxon>
        <taxon>Tracheophyta</taxon>
        <taxon>Spermatophyta</taxon>
        <taxon>Magnoliopsida</taxon>
        <taxon>eudicotyledons</taxon>
        <taxon>Gunneridae</taxon>
        <taxon>Pentapetalae</taxon>
        <taxon>rosids</taxon>
        <taxon>fabids</taxon>
        <taxon>Fabales</taxon>
        <taxon>Fabaceae</taxon>
        <taxon>Papilionoideae</taxon>
        <taxon>50 kb inversion clade</taxon>
        <taxon>genistoids sensu lato</taxon>
        <taxon>core genistoids</taxon>
        <taxon>Crotalarieae</taxon>
        <taxon>Crotalaria</taxon>
    </lineage>
</organism>
<dbReference type="AlphaFoldDB" id="A0AAN9FZ38"/>
<feature type="compositionally biased region" description="Polar residues" evidence="1">
    <location>
        <begin position="135"/>
        <end position="148"/>
    </location>
</feature>
<accession>A0AAN9FZ38</accession>
<protein>
    <recommendedName>
        <fullName evidence="4">Ubiquitin-like protease family profile domain-containing protein</fullName>
    </recommendedName>
</protein>
<feature type="region of interest" description="Disordered" evidence="1">
    <location>
        <begin position="135"/>
        <end position="164"/>
    </location>
</feature>
<sequence>MDVNMSGRVRATMLTPSSLAKLQPQSSLLKSKITNTYKIIENGDLNLSARFISVNSAEVYEIRSVLSDITNITQSTKQCLTNLTHVNERNSDILAGKVETKKKDFSSNKQSKARLDRDMVIDVDNNRALVPELNQQSDNGCASGSSYRSTRRTVPPATEVGSNLHTNSRGSGHWYLACASFMDYTIYTLDTREDDTTKVQRHAVIRRVCNALDFILQQDKNKQEIGKIHELSKWEIKKCSGIPYLPHE</sequence>